<dbReference type="InterPro" id="IPR047753">
    <property type="entry name" value="YtzI-like"/>
</dbReference>
<comment type="caution">
    <text evidence="2">The sequence shown here is derived from an EMBL/GenBank/DDBJ whole genome shotgun (WGS) entry which is preliminary data.</text>
</comment>
<feature type="region of interest" description="Disordered" evidence="1">
    <location>
        <begin position="31"/>
        <end position="63"/>
    </location>
</feature>
<accession>A0A740PMD4</accession>
<evidence type="ECO:0000313" key="2">
    <source>
        <dbReference type="EMBL" id="HAF0292597.1"/>
    </source>
</evidence>
<proteinExistence type="predicted"/>
<gene>
    <name evidence="2" type="primary">ytzI</name>
    <name evidence="2" type="ORF">G9C53_005003</name>
</gene>
<reference evidence="2" key="1">
    <citation type="journal article" date="2018" name="Genome Biol.">
        <title>SKESA: strategic k-mer extension for scrupulous assemblies.</title>
        <authorList>
            <person name="Souvorov A."/>
            <person name="Agarwala R."/>
            <person name="Lipman D.J."/>
        </authorList>
    </citation>
    <scope>NUCLEOTIDE SEQUENCE</scope>
    <source>
        <strain evidence="2">N26921</strain>
    </source>
</reference>
<sequence length="63" mass="6918">MYTVLIISVIIVIIVLVLSVVTTSKAYQYKHTVDPVDSNDPAARNEETPRASAQNESEGKNNN</sequence>
<name>A0A740PMD4_SALTM</name>
<evidence type="ECO:0000256" key="1">
    <source>
        <dbReference type="SAM" id="MobiDB-lite"/>
    </source>
</evidence>
<protein>
    <submittedName>
        <fullName evidence="2">YtzI protein</fullName>
    </submittedName>
</protein>
<dbReference type="EMBL" id="DAATVL010000081">
    <property type="protein sequence ID" value="HAF0292597.1"/>
    <property type="molecule type" value="Genomic_DNA"/>
</dbReference>
<reference evidence="2" key="2">
    <citation type="submission" date="2018-07" db="EMBL/GenBank/DDBJ databases">
        <authorList>
            <consortium name="NCBI Pathogen Detection Project"/>
        </authorList>
    </citation>
    <scope>NUCLEOTIDE SEQUENCE</scope>
    <source>
        <strain evidence="2">N26921</strain>
    </source>
</reference>
<organism evidence="2">
    <name type="scientific">Salmonella enterica subsp. enterica serovar Typhimurium var. 5-</name>
    <dbReference type="NCBI Taxonomy" id="1620419"/>
    <lineage>
        <taxon>Bacteria</taxon>
        <taxon>Pseudomonadati</taxon>
        <taxon>Pseudomonadota</taxon>
        <taxon>Gammaproteobacteria</taxon>
        <taxon>Enterobacterales</taxon>
        <taxon>Enterobacteriaceae</taxon>
        <taxon>Salmonella</taxon>
    </lineage>
</organism>
<feature type="compositionally biased region" description="Polar residues" evidence="1">
    <location>
        <begin position="51"/>
        <end position="63"/>
    </location>
</feature>
<dbReference type="AlphaFoldDB" id="A0A740PMD4"/>
<dbReference type="NCBIfam" id="NF033232">
    <property type="entry name" value="small_YtzI"/>
    <property type="match status" value="1"/>
</dbReference>